<dbReference type="InterPro" id="IPR036543">
    <property type="entry name" value="Guanylate-bd_C_sf"/>
</dbReference>
<keyword evidence="6" id="KW-0460">Magnesium</keyword>
<feature type="domain" description="PAC" evidence="14">
    <location>
        <begin position="1"/>
        <end position="16"/>
    </location>
</feature>
<evidence type="ECO:0000256" key="13">
    <source>
        <dbReference type="SAM" id="Phobius"/>
    </source>
</evidence>
<dbReference type="FunFam" id="1.20.58.420:FF:000001">
    <property type="entry name" value="Atlastin-1 isoform 1"/>
    <property type="match status" value="1"/>
</dbReference>
<dbReference type="Gene3D" id="1.20.58.420">
    <property type="entry name" value="AHSP"/>
    <property type="match status" value="1"/>
</dbReference>
<feature type="transmembrane region" description="Helical" evidence="13">
    <location>
        <begin position="456"/>
        <end position="477"/>
    </location>
</feature>
<organism evidence="16 17">
    <name type="scientific">Aquatica leii</name>
    <dbReference type="NCBI Taxonomy" id="1421715"/>
    <lineage>
        <taxon>Eukaryota</taxon>
        <taxon>Metazoa</taxon>
        <taxon>Ecdysozoa</taxon>
        <taxon>Arthropoda</taxon>
        <taxon>Hexapoda</taxon>
        <taxon>Insecta</taxon>
        <taxon>Pterygota</taxon>
        <taxon>Neoptera</taxon>
        <taxon>Endopterygota</taxon>
        <taxon>Coleoptera</taxon>
        <taxon>Polyphaga</taxon>
        <taxon>Elateriformia</taxon>
        <taxon>Elateroidea</taxon>
        <taxon>Lampyridae</taxon>
        <taxon>Luciolinae</taxon>
        <taxon>Aquatica</taxon>
    </lineage>
</organism>
<feature type="transmembrane region" description="Helical" evidence="13">
    <location>
        <begin position="483"/>
        <end position="501"/>
    </location>
</feature>
<dbReference type="InterPro" id="IPR027417">
    <property type="entry name" value="P-loop_NTPase"/>
</dbReference>
<dbReference type="PROSITE" id="PS51715">
    <property type="entry name" value="G_GB1_RHD3"/>
    <property type="match status" value="1"/>
</dbReference>
<dbReference type="GO" id="GO:0005789">
    <property type="term" value="C:endoplasmic reticulum membrane"/>
    <property type="evidence" value="ECO:0007669"/>
    <property type="project" value="UniProtKB-SubCell"/>
</dbReference>
<keyword evidence="8" id="KW-0342">GTP-binding</keyword>
<evidence type="ECO:0000256" key="11">
    <source>
        <dbReference type="PROSITE-ProRule" id="PRU01052"/>
    </source>
</evidence>
<keyword evidence="4" id="KW-0378">Hydrolase</keyword>
<keyword evidence="5" id="KW-0256">Endoplasmic reticulum</keyword>
<feature type="compositionally biased region" description="Basic and acidic residues" evidence="12">
    <location>
        <begin position="1"/>
        <end position="11"/>
    </location>
</feature>
<evidence type="ECO:0000256" key="6">
    <source>
        <dbReference type="ARBA" id="ARBA00022842"/>
    </source>
</evidence>
<dbReference type="PROSITE" id="PS50113">
    <property type="entry name" value="PAC"/>
    <property type="match status" value="1"/>
</dbReference>
<keyword evidence="7 13" id="KW-1133">Transmembrane helix</keyword>
<proteinExistence type="inferred from homology"/>
<dbReference type="FunFam" id="3.40.50.300:FF:004169">
    <property type="entry name" value="Atlastin 3"/>
    <property type="match status" value="1"/>
</dbReference>
<evidence type="ECO:0000259" key="15">
    <source>
        <dbReference type="PROSITE" id="PS51715"/>
    </source>
</evidence>
<feature type="region of interest" description="Disordered" evidence="12">
    <location>
        <begin position="1"/>
        <end position="25"/>
    </location>
</feature>
<comment type="subcellular location">
    <subcellularLocation>
        <location evidence="1">Endoplasmic reticulum membrane</location>
        <topology evidence="1">Multi-pass membrane protein</topology>
    </subcellularLocation>
</comment>
<evidence type="ECO:0000256" key="4">
    <source>
        <dbReference type="ARBA" id="ARBA00022801"/>
    </source>
</evidence>
<dbReference type="Pfam" id="PF02263">
    <property type="entry name" value="GBP"/>
    <property type="match status" value="1"/>
</dbReference>
<dbReference type="SUPFAM" id="SSF48340">
    <property type="entry name" value="Interferon-induced guanylate-binding protein 1 (GBP1), C-terminal domain"/>
    <property type="match status" value="1"/>
</dbReference>
<evidence type="ECO:0000313" key="16">
    <source>
        <dbReference type="EMBL" id="KAK4885186.1"/>
    </source>
</evidence>
<evidence type="ECO:0000256" key="2">
    <source>
        <dbReference type="ARBA" id="ARBA00022692"/>
    </source>
</evidence>
<evidence type="ECO:0000256" key="8">
    <source>
        <dbReference type="ARBA" id="ARBA00023134"/>
    </source>
</evidence>
<evidence type="ECO:0000256" key="10">
    <source>
        <dbReference type="ARBA" id="ARBA00049117"/>
    </source>
</evidence>
<dbReference type="CDD" id="cd01851">
    <property type="entry name" value="GBP"/>
    <property type="match status" value="1"/>
</dbReference>
<comment type="catalytic activity">
    <reaction evidence="10">
        <text>GTP + H2O = GDP + phosphate + H(+)</text>
        <dbReference type="Rhea" id="RHEA:19669"/>
        <dbReference type="ChEBI" id="CHEBI:15377"/>
        <dbReference type="ChEBI" id="CHEBI:15378"/>
        <dbReference type="ChEBI" id="CHEBI:37565"/>
        <dbReference type="ChEBI" id="CHEBI:43474"/>
        <dbReference type="ChEBI" id="CHEBI:58189"/>
    </reaction>
    <physiologicalReaction direction="left-to-right" evidence="10">
        <dbReference type="Rhea" id="RHEA:19670"/>
    </physiologicalReaction>
</comment>
<dbReference type="Proteomes" id="UP001353858">
    <property type="component" value="Unassembled WGS sequence"/>
</dbReference>
<evidence type="ECO:0000256" key="1">
    <source>
        <dbReference type="ARBA" id="ARBA00004477"/>
    </source>
</evidence>
<keyword evidence="2 13" id="KW-0812">Transmembrane</keyword>
<sequence>MSDITQRKHTDNQLQNDNIEGSAKKRTRMSMMKGYPIQIVLANKDHTFTLDEEALAKVLMQDEIKDRHVVVISVAGAFRKGKSFLLDFFLRYMESKYVLKQHSLDWMGPLDAPLEGFSWRGGSERDTTGILMWSEVYLTELETGERVAVILLDTQGAFDSESTVRDCATVFALSTMISSVQIYNLSQNIQEDDLQHLQLFTEYGRLALADTGKSPFQRLQFLVRDWSFPYEAPYGAVGGKKILDRRLQVNENQHAELQSLRKHIKSCFTEIACFLMPHPGLKVSTNPAFDGRVADIDGDFKKNLQILVPMLLSPENLVLKRINGQNVKSRDLVQYFKSYIHIYSGNELPEPKSMLVATAEANNLAAVADAKEVYVQLMEDVCGGSKPYLNTATMQMEHNRVRDKALHQFHSKRKMGGEEFSEKYKEQLEKDLEETFNQFKSHNESKNIFKAARTPAVFFALAIICYIASGLAGLFGAYTVANAFNLVMGVSLLTLALWAYIRYSGELREIGVQIDELATFIWENFMKPTYQNLIEKSMQQMAVQAAEMAVPNNTTVTNGKFKRS</sequence>
<comment type="caution">
    <text evidence="16">The sequence shown here is derived from an EMBL/GenBank/DDBJ whole genome shotgun (WGS) entry which is preliminary data.</text>
</comment>
<evidence type="ECO:0000256" key="5">
    <source>
        <dbReference type="ARBA" id="ARBA00022824"/>
    </source>
</evidence>
<feature type="domain" description="GB1/RHD3-type G" evidence="15">
    <location>
        <begin position="66"/>
        <end position="316"/>
    </location>
</feature>
<evidence type="ECO:0000313" key="17">
    <source>
        <dbReference type="Proteomes" id="UP001353858"/>
    </source>
</evidence>
<dbReference type="InterPro" id="IPR000700">
    <property type="entry name" value="PAS-assoc_C"/>
</dbReference>
<keyword evidence="17" id="KW-1185">Reference proteome</keyword>
<dbReference type="InterPro" id="IPR003191">
    <property type="entry name" value="Guanylate-bd/ATL_C"/>
</dbReference>
<dbReference type="FunFam" id="3.40.50.300:FF:003207">
    <property type="entry name" value="ATLastiN (Endoplasmic reticulum GTPase) related"/>
    <property type="match status" value="1"/>
</dbReference>
<evidence type="ECO:0000259" key="14">
    <source>
        <dbReference type="PROSITE" id="PS50113"/>
    </source>
</evidence>
<reference evidence="17" key="1">
    <citation type="submission" date="2023-01" db="EMBL/GenBank/DDBJ databases">
        <title>Key to firefly adult light organ development and bioluminescence: homeobox transcription factors regulate luciferase expression and transportation to peroxisome.</title>
        <authorList>
            <person name="Fu X."/>
        </authorList>
    </citation>
    <scope>NUCLEOTIDE SEQUENCE [LARGE SCALE GENOMIC DNA]</scope>
</reference>
<dbReference type="EMBL" id="JARPUR010000001">
    <property type="protein sequence ID" value="KAK4885186.1"/>
    <property type="molecule type" value="Genomic_DNA"/>
</dbReference>
<dbReference type="Pfam" id="PF02841">
    <property type="entry name" value="GBP_C"/>
    <property type="match status" value="1"/>
</dbReference>
<dbReference type="Gene3D" id="3.40.50.300">
    <property type="entry name" value="P-loop containing nucleotide triphosphate hydrolases"/>
    <property type="match status" value="1"/>
</dbReference>
<dbReference type="InterPro" id="IPR030386">
    <property type="entry name" value="G_GB1_RHD3_dom"/>
</dbReference>
<keyword evidence="3" id="KW-0547">Nucleotide-binding</keyword>
<comment type="similarity">
    <text evidence="11">Belongs to the TRAFAC class dynamin-like GTPase superfamily. GB1/RHD3 GTPase family.</text>
</comment>
<evidence type="ECO:0008006" key="18">
    <source>
        <dbReference type="Google" id="ProtNLM"/>
    </source>
</evidence>
<evidence type="ECO:0000256" key="9">
    <source>
        <dbReference type="ARBA" id="ARBA00023136"/>
    </source>
</evidence>
<protein>
    <recommendedName>
        <fullName evidence="18">Atlastin</fullName>
    </recommendedName>
</protein>
<dbReference type="InterPro" id="IPR015894">
    <property type="entry name" value="Guanylate-bd_N"/>
</dbReference>
<dbReference type="PANTHER" id="PTHR10751">
    <property type="entry name" value="GUANYLATE BINDING PROTEIN"/>
    <property type="match status" value="1"/>
</dbReference>
<name>A0AAN7PNK8_9COLE</name>
<dbReference type="GO" id="GO:0003924">
    <property type="term" value="F:GTPase activity"/>
    <property type="evidence" value="ECO:0007669"/>
    <property type="project" value="InterPro"/>
</dbReference>
<gene>
    <name evidence="16" type="ORF">RN001_001457</name>
</gene>
<evidence type="ECO:0000256" key="12">
    <source>
        <dbReference type="SAM" id="MobiDB-lite"/>
    </source>
</evidence>
<evidence type="ECO:0000256" key="3">
    <source>
        <dbReference type="ARBA" id="ARBA00022741"/>
    </source>
</evidence>
<evidence type="ECO:0000256" key="7">
    <source>
        <dbReference type="ARBA" id="ARBA00022989"/>
    </source>
</evidence>
<dbReference type="AlphaFoldDB" id="A0AAN7PNK8"/>
<keyword evidence="9 13" id="KW-0472">Membrane</keyword>
<accession>A0AAN7PNK8</accession>
<dbReference type="SUPFAM" id="SSF52540">
    <property type="entry name" value="P-loop containing nucleoside triphosphate hydrolases"/>
    <property type="match status" value="1"/>
</dbReference>
<dbReference type="GO" id="GO:0005525">
    <property type="term" value="F:GTP binding"/>
    <property type="evidence" value="ECO:0007669"/>
    <property type="project" value="UniProtKB-KW"/>
</dbReference>